<organism evidence="1 2">
    <name type="scientific">Candidatus Beckwithbacteria bacterium RIFCSPLOWO2_02_FULL_47_23</name>
    <dbReference type="NCBI Taxonomy" id="1797463"/>
    <lineage>
        <taxon>Bacteria</taxon>
        <taxon>Candidatus Beckwithiibacteriota</taxon>
    </lineage>
</organism>
<dbReference type="PANTHER" id="PTHR15394:SF3">
    <property type="entry name" value="SERINE HYDROLASE RBBP9"/>
    <property type="match status" value="1"/>
</dbReference>
<dbReference type="AlphaFoldDB" id="A0A1F5DZ62"/>
<dbReference type="Proteomes" id="UP000176364">
    <property type="component" value="Unassembled WGS sequence"/>
</dbReference>
<proteinExistence type="predicted"/>
<dbReference type="Gene3D" id="3.40.50.1820">
    <property type="entry name" value="alpha/beta hydrolase"/>
    <property type="match status" value="1"/>
</dbReference>
<dbReference type="SUPFAM" id="SSF53474">
    <property type="entry name" value="alpha/beta-Hydrolases"/>
    <property type="match status" value="1"/>
</dbReference>
<comment type="caution">
    <text evidence="1">The sequence shown here is derived from an EMBL/GenBank/DDBJ whole genome shotgun (WGS) entry which is preliminary data.</text>
</comment>
<dbReference type="EMBL" id="MEZQ01000028">
    <property type="protein sequence ID" value="OGD60413.1"/>
    <property type="molecule type" value="Genomic_DNA"/>
</dbReference>
<dbReference type="InterPro" id="IPR010662">
    <property type="entry name" value="RBBP9/YdeN"/>
</dbReference>
<protein>
    <recommendedName>
        <fullName evidence="3">Alpha/beta hydrolase</fullName>
    </recommendedName>
</protein>
<sequence>MVSLARERELKKLGIEVFVPQFPTPEGQSLENWLKTFEPYQDKVNSETIFVGHSIGPEMMLRLLERRTTSIKAAILAAPFDDFIGEEPYDTLNKTFIDHPFDYEKIKQNCLKFTVFAGDDDPYVPNKLSQNVANGLGVELKLIKKGKHLGENFKEFPEVLEEIKKLID</sequence>
<dbReference type="Pfam" id="PF06821">
    <property type="entry name" value="Ser_hydrolase"/>
    <property type="match status" value="1"/>
</dbReference>
<evidence type="ECO:0000313" key="2">
    <source>
        <dbReference type="Proteomes" id="UP000176364"/>
    </source>
</evidence>
<dbReference type="PANTHER" id="PTHR15394">
    <property type="entry name" value="SERINE HYDROLASE RBBP9"/>
    <property type="match status" value="1"/>
</dbReference>
<accession>A0A1F5DZ62</accession>
<evidence type="ECO:0008006" key="3">
    <source>
        <dbReference type="Google" id="ProtNLM"/>
    </source>
</evidence>
<gene>
    <name evidence="1" type="ORF">A3I57_01045</name>
</gene>
<name>A0A1F5DZ62_9BACT</name>
<dbReference type="InterPro" id="IPR029058">
    <property type="entry name" value="AB_hydrolase_fold"/>
</dbReference>
<dbReference type="GO" id="GO:0016787">
    <property type="term" value="F:hydrolase activity"/>
    <property type="evidence" value="ECO:0007669"/>
    <property type="project" value="InterPro"/>
</dbReference>
<reference evidence="1 2" key="1">
    <citation type="journal article" date="2016" name="Nat. Commun.">
        <title>Thousands of microbial genomes shed light on interconnected biogeochemical processes in an aquifer system.</title>
        <authorList>
            <person name="Anantharaman K."/>
            <person name="Brown C.T."/>
            <person name="Hug L.A."/>
            <person name="Sharon I."/>
            <person name="Castelle C.J."/>
            <person name="Probst A.J."/>
            <person name="Thomas B.C."/>
            <person name="Singh A."/>
            <person name="Wilkins M.J."/>
            <person name="Karaoz U."/>
            <person name="Brodie E.L."/>
            <person name="Williams K.H."/>
            <person name="Hubbard S.S."/>
            <person name="Banfield J.F."/>
        </authorList>
    </citation>
    <scope>NUCLEOTIDE SEQUENCE [LARGE SCALE GENOMIC DNA]</scope>
</reference>
<evidence type="ECO:0000313" key="1">
    <source>
        <dbReference type="EMBL" id="OGD60413.1"/>
    </source>
</evidence>